<gene>
    <name evidence="2" type="ORF">Sangu_1935200</name>
</gene>
<proteinExistence type="predicted"/>
<accession>A0AAW2LVN6</accession>
<organism evidence="2">
    <name type="scientific">Sesamum angustifolium</name>
    <dbReference type="NCBI Taxonomy" id="2727405"/>
    <lineage>
        <taxon>Eukaryota</taxon>
        <taxon>Viridiplantae</taxon>
        <taxon>Streptophyta</taxon>
        <taxon>Embryophyta</taxon>
        <taxon>Tracheophyta</taxon>
        <taxon>Spermatophyta</taxon>
        <taxon>Magnoliopsida</taxon>
        <taxon>eudicotyledons</taxon>
        <taxon>Gunneridae</taxon>
        <taxon>Pentapetalae</taxon>
        <taxon>asterids</taxon>
        <taxon>lamiids</taxon>
        <taxon>Lamiales</taxon>
        <taxon>Pedaliaceae</taxon>
        <taxon>Sesamum</taxon>
    </lineage>
</organism>
<evidence type="ECO:0000313" key="2">
    <source>
        <dbReference type="EMBL" id="KAL0323159.1"/>
    </source>
</evidence>
<feature type="compositionally biased region" description="Polar residues" evidence="1">
    <location>
        <begin position="1"/>
        <end position="18"/>
    </location>
</feature>
<feature type="region of interest" description="Disordered" evidence="1">
    <location>
        <begin position="1"/>
        <end position="24"/>
    </location>
</feature>
<reference evidence="2" key="1">
    <citation type="submission" date="2020-06" db="EMBL/GenBank/DDBJ databases">
        <authorList>
            <person name="Li T."/>
            <person name="Hu X."/>
            <person name="Zhang T."/>
            <person name="Song X."/>
            <person name="Zhang H."/>
            <person name="Dai N."/>
            <person name="Sheng W."/>
            <person name="Hou X."/>
            <person name="Wei L."/>
        </authorList>
    </citation>
    <scope>NUCLEOTIDE SEQUENCE</scope>
    <source>
        <strain evidence="2">G01</strain>
        <tissue evidence="2">Leaf</tissue>
    </source>
</reference>
<comment type="caution">
    <text evidence="2">The sequence shown here is derived from an EMBL/GenBank/DDBJ whole genome shotgun (WGS) entry which is preliminary data.</text>
</comment>
<dbReference type="EMBL" id="JACGWK010000012">
    <property type="protein sequence ID" value="KAL0323159.1"/>
    <property type="molecule type" value="Genomic_DNA"/>
</dbReference>
<name>A0AAW2LVN6_9LAMI</name>
<evidence type="ECO:0000256" key="1">
    <source>
        <dbReference type="SAM" id="MobiDB-lite"/>
    </source>
</evidence>
<feature type="region of interest" description="Disordered" evidence="1">
    <location>
        <begin position="41"/>
        <end position="61"/>
    </location>
</feature>
<reference evidence="2" key="2">
    <citation type="journal article" date="2024" name="Plant">
        <title>Genomic evolution and insights into agronomic trait innovations of Sesamum species.</title>
        <authorList>
            <person name="Miao H."/>
            <person name="Wang L."/>
            <person name="Qu L."/>
            <person name="Liu H."/>
            <person name="Sun Y."/>
            <person name="Le M."/>
            <person name="Wang Q."/>
            <person name="Wei S."/>
            <person name="Zheng Y."/>
            <person name="Lin W."/>
            <person name="Duan Y."/>
            <person name="Cao H."/>
            <person name="Xiong S."/>
            <person name="Wang X."/>
            <person name="Wei L."/>
            <person name="Li C."/>
            <person name="Ma Q."/>
            <person name="Ju M."/>
            <person name="Zhao R."/>
            <person name="Li G."/>
            <person name="Mu C."/>
            <person name="Tian Q."/>
            <person name="Mei H."/>
            <person name="Zhang T."/>
            <person name="Gao T."/>
            <person name="Zhang H."/>
        </authorList>
    </citation>
    <scope>NUCLEOTIDE SEQUENCE</scope>
    <source>
        <strain evidence="2">G01</strain>
    </source>
</reference>
<sequence>MHLHSTVFTSGHGRNTANRAAGRQALDEEWELHLRHHEFPAVGSIRRNPPAAHPPDLGGGVGEVPVMTMVV</sequence>
<protein>
    <submittedName>
        <fullName evidence="2">Uncharacterized protein</fullName>
    </submittedName>
</protein>
<dbReference type="AlphaFoldDB" id="A0AAW2LVN6"/>